<gene>
    <name evidence="1" type="ORF">ISN45_Aa08g016340</name>
</gene>
<reference evidence="1 2" key="1">
    <citation type="submission" date="2020-12" db="EMBL/GenBank/DDBJ databases">
        <title>Concerted genomic and epigenomic changes stabilize Arabidopsis allopolyploids.</title>
        <authorList>
            <person name="Chen Z."/>
        </authorList>
    </citation>
    <scope>NUCLEOTIDE SEQUENCE [LARGE SCALE GENOMIC DNA]</scope>
    <source>
        <strain evidence="1">Allo738</strain>
        <tissue evidence="1">Leaf</tissue>
    </source>
</reference>
<sequence length="158" mass="17353">MTLRFMILCSLVFGKKKKVLQLSGSDVGGWNVVVKAAPRPECDCNPHVGNLCRRERDLLFSVYEIPSSLSEIDVKIGLCHLFSSCGEVTGVFIYAHIDNQSEAIISFVGKGCVDKAQELMNGQSIHSNDGWNIALTKVFPPLPKSLRKPTGFLNPLFG</sequence>
<comment type="caution">
    <text evidence="1">The sequence shown here is derived from an EMBL/GenBank/DDBJ whole genome shotgun (WGS) entry which is preliminary data.</text>
</comment>
<dbReference type="EMBL" id="JAEFBK010000013">
    <property type="protein sequence ID" value="KAG7534055.1"/>
    <property type="molecule type" value="Genomic_DNA"/>
</dbReference>
<evidence type="ECO:0000313" key="2">
    <source>
        <dbReference type="Proteomes" id="UP000694240"/>
    </source>
</evidence>
<dbReference type="AlphaFoldDB" id="A0A8T1XJT8"/>
<organism evidence="1 2">
    <name type="scientific">Arabidopsis thaliana x Arabidopsis arenosa</name>
    <dbReference type="NCBI Taxonomy" id="1240361"/>
    <lineage>
        <taxon>Eukaryota</taxon>
        <taxon>Viridiplantae</taxon>
        <taxon>Streptophyta</taxon>
        <taxon>Embryophyta</taxon>
        <taxon>Tracheophyta</taxon>
        <taxon>Spermatophyta</taxon>
        <taxon>Magnoliopsida</taxon>
        <taxon>eudicotyledons</taxon>
        <taxon>Gunneridae</taxon>
        <taxon>Pentapetalae</taxon>
        <taxon>rosids</taxon>
        <taxon>malvids</taxon>
        <taxon>Brassicales</taxon>
        <taxon>Brassicaceae</taxon>
        <taxon>Camelineae</taxon>
        <taxon>Arabidopsis</taxon>
    </lineage>
</organism>
<dbReference type="Proteomes" id="UP000694240">
    <property type="component" value="Chromosome 13"/>
</dbReference>
<accession>A0A8T1XJT8</accession>
<evidence type="ECO:0000313" key="1">
    <source>
        <dbReference type="EMBL" id="KAG7534055.1"/>
    </source>
</evidence>
<protein>
    <submittedName>
        <fullName evidence="1">RNA-binding domain superfamily</fullName>
    </submittedName>
</protein>
<keyword evidence="2" id="KW-1185">Reference proteome</keyword>
<proteinExistence type="predicted"/>
<dbReference type="CDD" id="cd00590">
    <property type="entry name" value="RRM_SF"/>
    <property type="match status" value="1"/>
</dbReference>
<name>A0A8T1XJT8_9BRAS</name>